<feature type="transmembrane region" description="Helical" evidence="8">
    <location>
        <begin position="12"/>
        <end position="32"/>
    </location>
</feature>
<dbReference type="PANTHER" id="PTHR33908:SF3">
    <property type="entry name" value="UNDECAPRENYL PHOSPHATE-ALPHA-4-AMINO-4-DEOXY-L-ARABINOSE ARABINOSYL TRANSFERASE"/>
    <property type="match status" value="1"/>
</dbReference>
<dbReference type="AlphaFoldDB" id="A0A2U3QEK4"/>
<evidence type="ECO:0000256" key="4">
    <source>
        <dbReference type="ARBA" id="ARBA00022679"/>
    </source>
</evidence>
<feature type="transmembrane region" description="Helical" evidence="8">
    <location>
        <begin position="318"/>
        <end position="338"/>
    </location>
</feature>
<feature type="transmembrane region" description="Helical" evidence="8">
    <location>
        <begin position="210"/>
        <end position="228"/>
    </location>
</feature>
<organism evidence="10 11">
    <name type="scientific">Candidatus Sulfobium mesophilum</name>
    <dbReference type="NCBI Taxonomy" id="2016548"/>
    <lineage>
        <taxon>Bacteria</taxon>
        <taxon>Pseudomonadati</taxon>
        <taxon>Nitrospirota</taxon>
        <taxon>Nitrospiria</taxon>
        <taxon>Nitrospirales</taxon>
        <taxon>Nitrospiraceae</taxon>
        <taxon>Candidatus Sulfobium</taxon>
    </lineage>
</organism>
<dbReference type="InterPro" id="IPR038731">
    <property type="entry name" value="RgtA/B/C-like"/>
</dbReference>
<reference evidence="11" key="1">
    <citation type="submission" date="2018-03" db="EMBL/GenBank/DDBJ databases">
        <authorList>
            <person name="Zecchin S."/>
        </authorList>
    </citation>
    <scope>NUCLEOTIDE SEQUENCE [LARGE SCALE GENOMIC DNA]</scope>
</reference>
<evidence type="ECO:0000256" key="7">
    <source>
        <dbReference type="ARBA" id="ARBA00023136"/>
    </source>
</evidence>
<keyword evidence="7 8" id="KW-0472">Membrane</keyword>
<dbReference type="Pfam" id="PF13231">
    <property type="entry name" value="PMT_2"/>
    <property type="match status" value="1"/>
</dbReference>
<evidence type="ECO:0000256" key="5">
    <source>
        <dbReference type="ARBA" id="ARBA00022692"/>
    </source>
</evidence>
<evidence type="ECO:0000256" key="6">
    <source>
        <dbReference type="ARBA" id="ARBA00022989"/>
    </source>
</evidence>
<keyword evidence="6 8" id="KW-1133">Transmembrane helix</keyword>
<dbReference type="EMBL" id="OUUY01000024">
    <property type="protein sequence ID" value="SPP99814.1"/>
    <property type="molecule type" value="Genomic_DNA"/>
</dbReference>
<feature type="transmembrane region" description="Helical" evidence="8">
    <location>
        <begin position="260"/>
        <end position="282"/>
    </location>
</feature>
<dbReference type="OrthoDB" id="9124490at2"/>
<evidence type="ECO:0000313" key="11">
    <source>
        <dbReference type="Proteomes" id="UP000245125"/>
    </source>
</evidence>
<evidence type="ECO:0000256" key="1">
    <source>
        <dbReference type="ARBA" id="ARBA00004651"/>
    </source>
</evidence>
<evidence type="ECO:0000256" key="8">
    <source>
        <dbReference type="SAM" id="Phobius"/>
    </source>
</evidence>
<proteinExistence type="predicted"/>
<feature type="transmembrane region" description="Helical" evidence="8">
    <location>
        <begin position="143"/>
        <end position="159"/>
    </location>
</feature>
<feature type="domain" description="Glycosyltransferase RgtA/B/C/D-like" evidence="9">
    <location>
        <begin position="64"/>
        <end position="225"/>
    </location>
</feature>
<comment type="subcellular location">
    <subcellularLocation>
        <location evidence="1">Cell membrane</location>
        <topology evidence="1">Multi-pass membrane protein</topology>
    </subcellularLocation>
</comment>
<keyword evidence="11" id="KW-1185">Reference proteome</keyword>
<keyword evidence="2" id="KW-1003">Cell membrane</keyword>
<evidence type="ECO:0000313" key="10">
    <source>
        <dbReference type="EMBL" id="SPP99814.1"/>
    </source>
</evidence>
<keyword evidence="5 8" id="KW-0812">Transmembrane</keyword>
<keyword evidence="3 10" id="KW-0328">Glycosyltransferase</keyword>
<feature type="transmembrane region" description="Helical" evidence="8">
    <location>
        <begin position="116"/>
        <end position="136"/>
    </location>
</feature>
<dbReference type="GO" id="GO:0005886">
    <property type="term" value="C:plasma membrane"/>
    <property type="evidence" value="ECO:0007669"/>
    <property type="project" value="UniProtKB-SubCell"/>
</dbReference>
<name>A0A2U3QEK4_9BACT</name>
<dbReference type="GO" id="GO:0010041">
    <property type="term" value="P:response to iron(III) ion"/>
    <property type="evidence" value="ECO:0007669"/>
    <property type="project" value="TreeGrafter"/>
</dbReference>
<evidence type="ECO:0000256" key="3">
    <source>
        <dbReference type="ARBA" id="ARBA00022676"/>
    </source>
</evidence>
<dbReference type="PANTHER" id="PTHR33908">
    <property type="entry name" value="MANNOSYLTRANSFERASE YKCB-RELATED"/>
    <property type="match status" value="1"/>
</dbReference>
<feature type="transmembrane region" description="Helical" evidence="8">
    <location>
        <begin position="90"/>
        <end position="110"/>
    </location>
</feature>
<dbReference type="InterPro" id="IPR050297">
    <property type="entry name" value="LipidA_mod_glycosyltrf_83"/>
</dbReference>
<dbReference type="Proteomes" id="UP000245125">
    <property type="component" value="Unassembled WGS sequence"/>
</dbReference>
<keyword evidence="4 10" id="KW-0808">Transferase</keyword>
<protein>
    <submittedName>
        <fullName evidence="10">Dolichyl-phosphate-mannose-protein mannosyltransferase family protein</fullName>
    </submittedName>
</protein>
<dbReference type="GO" id="GO:0016763">
    <property type="term" value="F:pentosyltransferase activity"/>
    <property type="evidence" value="ECO:0007669"/>
    <property type="project" value="TreeGrafter"/>
</dbReference>
<gene>
    <name evidence="10" type="ORF">NBG4_120021</name>
</gene>
<sequence length="469" mass="53038">MKQDISNKTATWWLLFALAGLSFAITFFSVQYTGEEAIYTVMSYEMRYHGLILTPIMYGEPYIRPPLINLLIIAAAELIGWPHMIVAERLVAALATVGSGLLLAWFARRLWGNRDFAAFTALVYLTIGDVLFYNGWLAYSDPLFAFFVLAAMLLGWLAVEQQRNTYLAISLLALSCAFLTKVATAYVFYAVTVMIVAYRRRAWRFLFSRTSVAMYLIAIAVPILWYTTAPEGGWMAHSMVAKVSEKMQGKDILSYIWKLIYFPFRTSLQFLPIVGVLLYTRLRRYPSSARPDDSHVSTALWMAGLNYIPYWLAPHCAMRYLMPLYGIVALVLAAHAYWNEKTRRLVMAWIITAIILKYVFAFWAFPYYTKRFRPNIDAIAKDIISVTQGQPLYVTAAGWEGIAVTAQIDLAIAPGPPLVTPPQVLEHGFVIAEHPDPAMGKVYRTYRGLYLMCKGNACGKLDEVSTGKK</sequence>
<feature type="transmembrane region" description="Helical" evidence="8">
    <location>
        <begin position="345"/>
        <end position="365"/>
    </location>
</feature>
<evidence type="ECO:0000259" key="9">
    <source>
        <dbReference type="Pfam" id="PF13231"/>
    </source>
</evidence>
<accession>A0A2U3QEK4</accession>
<evidence type="ECO:0000256" key="2">
    <source>
        <dbReference type="ARBA" id="ARBA00022475"/>
    </source>
</evidence>
<feature type="transmembrane region" description="Helical" evidence="8">
    <location>
        <begin position="165"/>
        <end position="198"/>
    </location>
</feature>
<dbReference type="GO" id="GO:0009103">
    <property type="term" value="P:lipopolysaccharide biosynthetic process"/>
    <property type="evidence" value="ECO:0007669"/>
    <property type="project" value="UniProtKB-ARBA"/>
</dbReference>